<evidence type="ECO:0000313" key="2">
    <source>
        <dbReference type="Proteomes" id="UP000678393"/>
    </source>
</evidence>
<protein>
    <submittedName>
        <fullName evidence="1">Uncharacterized protein</fullName>
    </submittedName>
</protein>
<dbReference type="EMBL" id="CAJHNH020001979">
    <property type="protein sequence ID" value="CAG5125184.1"/>
    <property type="molecule type" value="Genomic_DNA"/>
</dbReference>
<name>A0A8S3Z6R0_9EUPU</name>
<dbReference type="AlphaFoldDB" id="A0A8S3Z6R0"/>
<accession>A0A8S3Z6R0</accession>
<evidence type="ECO:0000313" key="1">
    <source>
        <dbReference type="EMBL" id="CAG5125184.1"/>
    </source>
</evidence>
<dbReference type="Pfam" id="PF14709">
    <property type="entry name" value="DND1_DSRM"/>
    <property type="match status" value="1"/>
</dbReference>
<comment type="caution">
    <text evidence="1">The sequence shown here is derived from an EMBL/GenBank/DDBJ whole genome shotgun (WGS) entry which is preliminary data.</text>
</comment>
<keyword evidence="2" id="KW-1185">Reference proteome</keyword>
<feature type="non-terminal residue" evidence="1">
    <location>
        <position position="1"/>
    </location>
</feature>
<reference evidence="1" key="1">
    <citation type="submission" date="2021-04" db="EMBL/GenBank/DDBJ databases">
        <authorList>
            <consortium name="Molecular Ecology Group"/>
        </authorList>
    </citation>
    <scope>NUCLEOTIDE SEQUENCE</scope>
</reference>
<organism evidence="1 2">
    <name type="scientific">Candidula unifasciata</name>
    <dbReference type="NCBI Taxonomy" id="100452"/>
    <lineage>
        <taxon>Eukaryota</taxon>
        <taxon>Metazoa</taxon>
        <taxon>Spiralia</taxon>
        <taxon>Lophotrochozoa</taxon>
        <taxon>Mollusca</taxon>
        <taxon>Gastropoda</taxon>
        <taxon>Heterobranchia</taxon>
        <taxon>Euthyneura</taxon>
        <taxon>Panpulmonata</taxon>
        <taxon>Eupulmonata</taxon>
        <taxon>Stylommatophora</taxon>
        <taxon>Helicina</taxon>
        <taxon>Helicoidea</taxon>
        <taxon>Geomitridae</taxon>
        <taxon>Candidula</taxon>
    </lineage>
</organism>
<dbReference type="OrthoDB" id="3800936at2759"/>
<dbReference type="Gene3D" id="3.30.160.20">
    <property type="match status" value="1"/>
</dbReference>
<dbReference type="SUPFAM" id="SSF54768">
    <property type="entry name" value="dsRNA-binding domain-like"/>
    <property type="match status" value="1"/>
</dbReference>
<sequence length="188" mass="21014">GRLFDLLPGAELTPTNPITLKPQNFRSPPQILEEVCQKNHWGLPLYQLHSAIQRDATTNTDTQFFLFKVTIPAIPSQTVQPNKLCRTVEEAKIYAAEYTLMQLGIPIESSELHIAPVSASTYQGRPLAPTIPIAREVQVPITSTTPSYVVGKVIPVNYLCDKILQIWYIILVSHIGQTSLTESVYHSY</sequence>
<gene>
    <name evidence="1" type="ORF">CUNI_LOCUS10742</name>
</gene>
<proteinExistence type="predicted"/>
<dbReference type="Proteomes" id="UP000678393">
    <property type="component" value="Unassembled WGS sequence"/>
</dbReference>